<dbReference type="InterPro" id="IPR032711">
    <property type="entry name" value="SoxY"/>
</dbReference>
<comment type="caution">
    <text evidence="4">The sequence shown here is derived from an EMBL/GenBank/DDBJ whole genome shotgun (WGS) entry which is preliminary data.</text>
</comment>
<feature type="domain" description="Ig-like SoxY" evidence="3">
    <location>
        <begin position="37"/>
        <end position="143"/>
    </location>
</feature>
<reference evidence="4" key="1">
    <citation type="journal article" date="2014" name="Int. J. Syst. Evol. Microbiol.">
        <title>Complete genome sequence of Corynebacterium casei LMG S-19264T (=DSM 44701T), isolated from a smear-ripened cheese.</title>
        <authorList>
            <consortium name="US DOE Joint Genome Institute (JGI-PGF)"/>
            <person name="Walter F."/>
            <person name="Albersmeier A."/>
            <person name="Kalinowski J."/>
            <person name="Ruckert C."/>
        </authorList>
    </citation>
    <scope>NUCLEOTIDE SEQUENCE</scope>
    <source>
        <strain evidence="4">CGMCC 1.15725</strain>
    </source>
</reference>
<proteinExistence type="predicted"/>
<evidence type="ECO:0000259" key="3">
    <source>
        <dbReference type="Pfam" id="PF13501"/>
    </source>
</evidence>
<dbReference type="InterPro" id="IPR013783">
    <property type="entry name" value="Ig-like_fold"/>
</dbReference>
<feature type="signal peptide" evidence="1">
    <location>
        <begin position="1"/>
        <end position="21"/>
    </location>
</feature>
<evidence type="ECO:0000313" key="4">
    <source>
        <dbReference type="EMBL" id="GGF01625.1"/>
    </source>
</evidence>
<protein>
    <submittedName>
        <fullName evidence="4">Quinoprotein dehydrogenase-associated SoxYZ-like carrier</fullName>
    </submittedName>
</protein>
<dbReference type="InterPro" id="IPR014756">
    <property type="entry name" value="Ig_E-set"/>
</dbReference>
<dbReference type="RefSeq" id="WP_189041889.1">
    <property type="nucleotide sequence ID" value="NZ_BMJQ01000001.1"/>
</dbReference>
<keyword evidence="1" id="KW-0732">Signal</keyword>
<dbReference type="InterPro" id="IPR030831">
    <property type="entry name" value="Fuse-rel_SoxYZ"/>
</dbReference>
<name>A0A8J3E2V1_9PROT</name>
<gene>
    <name evidence="4" type="ORF">GCM10011611_03910</name>
</gene>
<dbReference type="Proteomes" id="UP000646365">
    <property type="component" value="Unassembled WGS sequence"/>
</dbReference>
<sequence length="276" mass="29668">MMRRIVLFAVLAMLGATGARAEEDDVARQARWQDLRHAVFGDRRVEDGAGVITLEAPPRALDAALVPITIDLAEPAKVKAVYLMIDANPSPLAGTFHFGPAADARELRTRVRVDAYTLMHAVAETEDGRLFVAERFVKAAGGCSAPSTKDQKLAIARLGQMKLKPVGMETEGEAAANTGHDMVQLLISHPNYNGMQMDQLTRNYTPARFIQDVKVTRGDALVFDLAADISLSEDPAITFGLANGAPGDSAAPVTVEVHDSADATFKQSFDLPRKGT</sequence>
<dbReference type="Gene3D" id="2.60.40.10">
    <property type="entry name" value="Immunoglobulins"/>
    <property type="match status" value="1"/>
</dbReference>
<evidence type="ECO:0000313" key="5">
    <source>
        <dbReference type="Proteomes" id="UP000646365"/>
    </source>
</evidence>
<dbReference type="SUPFAM" id="SSF81296">
    <property type="entry name" value="E set domains"/>
    <property type="match status" value="1"/>
</dbReference>
<dbReference type="InterPro" id="IPR038162">
    <property type="entry name" value="SoxY_sf"/>
</dbReference>
<keyword evidence="5" id="KW-1185">Reference proteome</keyword>
<feature type="chain" id="PRO_5035297214" evidence="1">
    <location>
        <begin position="22"/>
        <end position="276"/>
    </location>
</feature>
<evidence type="ECO:0000256" key="1">
    <source>
        <dbReference type="SAM" id="SignalP"/>
    </source>
</evidence>
<dbReference type="EMBL" id="BMJQ01000001">
    <property type="protein sequence ID" value="GGF01625.1"/>
    <property type="molecule type" value="Genomic_DNA"/>
</dbReference>
<evidence type="ECO:0000259" key="2">
    <source>
        <dbReference type="Pfam" id="PF08770"/>
    </source>
</evidence>
<accession>A0A8J3E2V1</accession>
<dbReference type="AlphaFoldDB" id="A0A8J3E2V1"/>
<feature type="domain" description="Sulphur oxidation protein SoxZ" evidence="2">
    <location>
        <begin position="181"/>
        <end position="269"/>
    </location>
</feature>
<dbReference type="Pfam" id="PF08770">
    <property type="entry name" value="SoxZ"/>
    <property type="match status" value="1"/>
</dbReference>
<dbReference type="NCBIfam" id="TIGR04557">
    <property type="entry name" value="fuse_rel_SoxYZ"/>
    <property type="match status" value="1"/>
</dbReference>
<organism evidence="4 5">
    <name type="scientific">Aliidongia dinghuensis</name>
    <dbReference type="NCBI Taxonomy" id="1867774"/>
    <lineage>
        <taxon>Bacteria</taxon>
        <taxon>Pseudomonadati</taxon>
        <taxon>Pseudomonadota</taxon>
        <taxon>Alphaproteobacteria</taxon>
        <taxon>Rhodospirillales</taxon>
        <taxon>Dongiaceae</taxon>
        <taxon>Aliidongia</taxon>
    </lineage>
</organism>
<reference evidence="4" key="2">
    <citation type="submission" date="2020-09" db="EMBL/GenBank/DDBJ databases">
        <authorList>
            <person name="Sun Q."/>
            <person name="Zhou Y."/>
        </authorList>
    </citation>
    <scope>NUCLEOTIDE SEQUENCE</scope>
    <source>
        <strain evidence="4">CGMCC 1.15725</strain>
    </source>
</reference>
<dbReference type="Gene3D" id="2.60.40.2470">
    <property type="entry name" value="SoxY domain"/>
    <property type="match status" value="1"/>
</dbReference>
<dbReference type="Pfam" id="PF13501">
    <property type="entry name" value="SoxY"/>
    <property type="match status" value="1"/>
</dbReference>
<dbReference type="InterPro" id="IPR014880">
    <property type="entry name" value="SoxZ_dom"/>
</dbReference>